<dbReference type="PANTHER" id="PTHR30061:SF50">
    <property type="entry name" value="MALTOSE_MALTODEXTRIN-BINDING PERIPLASMIC PROTEIN"/>
    <property type="match status" value="1"/>
</dbReference>
<dbReference type="GO" id="GO:0015768">
    <property type="term" value="P:maltose transport"/>
    <property type="evidence" value="ECO:0007669"/>
    <property type="project" value="TreeGrafter"/>
</dbReference>
<comment type="similarity">
    <text evidence="1">Belongs to the bacterial solute-binding protein 1 family.</text>
</comment>
<protein>
    <recommendedName>
        <fullName evidence="6">Sugar ABC transporter substrate-binding protein</fullName>
    </recommendedName>
</protein>
<evidence type="ECO:0000256" key="2">
    <source>
        <dbReference type="ARBA" id="ARBA00022448"/>
    </source>
</evidence>
<dbReference type="RefSeq" id="WP_087286107.1">
    <property type="nucleotide sequence ID" value="NZ_NFJD01000001.1"/>
</dbReference>
<evidence type="ECO:0008006" key="6">
    <source>
        <dbReference type="Google" id="ProtNLM"/>
    </source>
</evidence>
<comment type="caution">
    <text evidence="4">The sequence shown here is derived from an EMBL/GenBank/DDBJ whole genome shotgun (WGS) entry which is preliminary data.</text>
</comment>
<dbReference type="Proteomes" id="UP000196368">
    <property type="component" value="Unassembled WGS sequence"/>
</dbReference>
<dbReference type="PANTHER" id="PTHR30061">
    <property type="entry name" value="MALTOSE-BINDING PERIPLASMIC PROTEIN"/>
    <property type="match status" value="1"/>
</dbReference>
<dbReference type="EMBL" id="NFJD01000001">
    <property type="protein sequence ID" value="OUO57202.1"/>
    <property type="molecule type" value="Genomic_DNA"/>
</dbReference>
<evidence type="ECO:0000313" key="4">
    <source>
        <dbReference type="EMBL" id="OUO57202.1"/>
    </source>
</evidence>
<dbReference type="OrthoDB" id="9808332at2"/>
<evidence type="ECO:0000256" key="3">
    <source>
        <dbReference type="ARBA" id="ARBA00022729"/>
    </source>
</evidence>
<evidence type="ECO:0000313" key="5">
    <source>
        <dbReference type="Proteomes" id="UP000196368"/>
    </source>
</evidence>
<reference evidence="5" key="1">
    <citation type="submission" date="2017-04" db="EMBL/GenBank/DDBJ databases">
        <title>Function of individual gut microbiota members based on whole genome sequencing of pure cultures obtained from chicken caecum.</title>
        <authorList>
            <person name="Medvecky M."/>
            <person name="Cejkova D."/>
            <person name="Polansky O."/>
            <person name="Karasova D."/>
            <person name="Kubasova T."/>
            <person name="Cizek A."/>
            <person name="Rychlik I."/>
        </authorList>
    </citation>
    <scope>NUCLEOTIDE SEQUENCE [LARGE SCALE GENOMIC DNA]</scope>
    <source>
        <strain evidence="5">An273</strain>
    </source>
</reference>
<dbReference type="Pfam" id="PF13416">
    <property type="entry name" value="SBP_bac_8"/>
    <property type="match status" value="1"/>
</dbReference>
<dbReference type="InterPro" id="IPR006059">
    <property type="entry name" value="SBP"/>
</dbReference>
<evidence type="ECO:0000256" key="1">
    <source>
        <dbReference type="ARBA" id="ARBA00008520"/>
    </source>
</evidence>
<sequence>MILWAMPDSGDKTKEVYASFIELFKKENPSIDVTVRVFTRNVLWRRMFTIKHPTHEEEVPDLVQIPHYWTALLVREGVAENLSELDPGLSLANCLVPLKPHCYQPGTKDIYSYPWWFDLSALHYRADHLKLVTSRPEHDLATWEGLLNICQALREQFKDTPGYYPMQNSDWRGSLSVRNALPCIWGRGGDLLSPDLSSTLVGTKAFKEGIRDYVNLALKNYMPILRERGSLGTIVSGKASMMISRKQGVSTFNARKGIRVRTLPVPTTGTTYYSYLAGMNLFVNKLSQEKKNALKFIKFCARPENQLRYAAMIDAFPAFEDAFEQFIFSSSQRLQTYSNILASARTLPNITVTGTIMEILKRILAVCATQIVEERFTQASLDRELDLAAKEIEYLLSIYQG</sequence>
<keyword evidence="5" id="KW-1185">Reference proteome</keyword>
<keyword evidence="3" id="KW-0732">Signal</keyword>
<dbReference type="GO" id="GO:1901982">
    <property type="term" value="F:maltose binding"/>
    <property type="evidence" value="ECO:0007669"/>
    <property type="project" value="TreeGrafter"/>
</dbReference>
<accession>A0A1Y4DEY3</accession>
<keyword evidence="2" id="KW-0813">Transport</keyword>
<dbReference type="SUPFAM" id="SSF53850">
    <property type="entry name" value="Periplasmic binding protein-like II"/>
    <property type="match status" value="1"/>
</dbReference>
<dbReference type="GO" id="GO:0042956">
    <property type="term" value="P:maltodextrin transmembrane transport"/>
    <property type="evidence" value="ECO:0007669"/>
    <property type="project" value="TreeGrafter"/>
</dbReference>
<name>A0A1Y4DEY3_9BACT</name>
<dbReference type="GO" id="GO:0055052">
    <property type="term" value="C:ATP-binding cassette (ABC) transporter complex, substrate-binding subunit-containing"/>
    <property type="evidence" value="ECO:0007669"/>
    <property type="project" value="TreeGrafter"/>
</dbReference>
<gene>
    <name evidence="4" type="ORF">B5F75_00015</name>
</gene>
<dbReference type="Gene3D" id="3.40.190.10">
    <property type="entry name" value="Periplasmic binding protein-like II"/>
    <property type="match status" value="2"/>
</dbReference>
<organism evidence="4 5">
    <name type="scientific">Candidatus Avelusimicrobium gallicola</name>
    <dbReference type="NCBI Taxonomy" id="2562704"/>
    <lineage>
        <taxon>Bacteria</taxon>
        <taxon>Pseudomonadati</taxon>
        <taxon>Elusimicrobiota</taxon>
        <taxon>Elusimicrobia</taxon>
        <taxon>Elusimicrobiales</taxon>
        <taxon>Elusimicrobiaceae</taxon>
        <taxon>Candidatus Avelusimicrobium</taxon>
    </lineage>
</organism>
<dbReference type="AlphaFoldDB" id="A0A1Y4DEY3"/>
<proteinExistence type="inferred from homology"/>